<feature type="domain" description="ZBR-type" evidence="7">
    <location>
        <begin position="140"/>
        <end position="188"/>
    </location>
</feature>
<evidence type="ECO:0000256" key="6">
    <source>
        <dbReference type="PROSITE-ProRule" id="PRU01220"/>
    </source>
</evidence>
<dbReference type="GO" id="GO:0045835">
    <property type="term" value="P:negative regulation of meiotic nuclear division"/>
    <property type="evidence" value="ECO:0007669"/>
    <property type="project" value="InterPro"/>
</dbReference>
<dbReference type="InterPro" id="IPR044064">
    <property type="entry name" value="ZF_ZBR"/>
</dbReference>
<reference evidence="8 9" key="1">
    <citation type="journal article" date="2024" name="Proc. Natl. Acad. Sci. U.S.A.">
        <title>The genetic regulatory architecture and epigenomic basis for age-related changes in rattlesnake venom.</title>
        <authorList>
            <person name="Hogan M.P."/>
            <person name="Holding M.L."/>
            <person name="Nystrom G.S."/>
            <person name="Colston T.J."/>
            <person name="Bartlett D.A."/>
            <person name="Mason A.J."/>
            <person name="Ellsworth S.A."/>
            <person name="Rautsaw R.M."/>
            <person name="Lawrence K.C."/>
            <person name="Strickland J.L."/>
            <person name="He B."/>
            <person name="Fraser P."/>
            <person name="Margres M.J."/>
            <person name="Gilbert D.M."/>
            <person name="Gibbs H.L."/>
            <person name="Parkinson C.L."/>
            <person name="Rokyta D.R."/>
        </authorList>
    </citation>
    <scope>NUCLEOTIDE SEQUENCE [LARGE SCALE GENOMIC DNA]</scope>
    <source>
        <strain evidence="8">DRR0105</strain>
    </source>
</reference>
<dbReference type="PROSITE" id="PS51872">
    <property type="entry name" value="ZF_ZBR"/>
    <property type="match status" value="1"/>
</dbReference>
<dbReference type="InterPro" id="IPR047147">
    <property type="entry name" value="FBX5_43"/>
</dbReference>
<dbReference type="GO" id="GO:0005634">
    <property type="term" value="C:nucleus"/>
    <property type="evidence" value="ECO:0007669"/>
    <property type="project" value="TreeGrafter"/>
</dbReference>
<sequence length="263" mass="29393">MTSILGNACTIVECLFYLQSPCEPTRRIIESLYSMWKVSRNWREIVVHDKHANRRRKLYIKQLRVDAKGCLLDTENAASKFMVTRFALRPVQAQAKSVVLQMHSSCKESLTPIQCSPNFQSRSKQEAYIKVAQTLFSDEALKPCPRCQCPAKYQSLKKRGLCSREDCAFDFCSREASALPLTTNVRVWGQQLPSSPSRIVTRSSIATQLRCETTQTRLSAKCKLLASLVRSKFGLKFAAGSLFNGPSGGVLCFPLSPALAGEE</sequence>
<evidence type="ECO:0000256" key="5">
    <source>
        <dbReference type="ARBA" id="ARBA00022833"/>
    </source>
</evidence>
<accession>A0AAW1BMY0</accession>
<comment type="caution">
    <text evidence="8">The sequence shown here is derived from an EMBL/GenBank/DDBJ whole genome shotgun (WGS) entry which is preliminary data.</text>
</comment>
<comment type="pathway">
    <text evidence="1">Protein modification; protein ubiquitination.</text>
</comment>
<evidence type="ECO:0000256" key="1">
    <source>
        <dbReference type="ARBA" id="ARBA00004906"/>
    </source>
</evidence>
<evidence type="ECO:0000313" key="8">
    <source>
        <dbReference type="EMBL" id="KAK9403125.1"/>
    </source>
</evidence>
<name>A0AAW1BMY0_CROAD</name>
<dbReference type="AlphaFoldDB" id="A0AAW1BMY0"/>
<dbReference type="PANTHER" id="PTHR15493">
    <property type="entry name" value="F-BOX ONLY PROTEIN 5 AND 43"/>
    <property type="match status" value="1"/>
</dbReference>
<dbReference type="GO" id="GO:0008270">
    <property type="term" value="F:zinc ion binding"/>
    <property type="evidence" value="ECO:0007669"/>
    <property type="project" value="UniProtKB-KW"/>
</dbReference>
<dbReference type="EMBL" id="JAOTOJ010000003">
    <property type="protein sequence ID" value="KAK9403125.1"/>
    <property type="molecule type" value="Genomic_DNA"/>
</dbReference>
<organism evidence="8 9">
    <name type="scientific">Crotalus adamanteus</name>
    <name type="common">Eastern diamondback rattlesnake</name>
    <dbReference type="NCBI Taxonomy" id="8729"/>
    <lineage>
        <taxon>Eukaryota</taxon>
        <taxon>Metazoa</taxon>
        <taxon>Chordata</taxon>
        <taxon>Craniata</taxon>
        <taxon>Vertebrata</taxon>
        <taxon>Euteleostomi</taxon>
        <taxon>Lepidosauria</taxon>
        <taxon>Squamata</taxon>
        <taxon>Bifurcata</taxon>
        <taxon>Unidentata</taxon>
        <taxon>Episquamata</taxon>
        <taxon>Toxicofera</taxon>
        <taxon>Serpentes</taxon>
        <taxon>Colubroidea</taxon>
        <taxon>Viperidae</taxon>
        <taxon>Crotalinae</taxon>
        <taxon>Crotalus</taxon>
    </lineage>
</organism>
<dbReference type="Proteomes" id="UP001474421">
    <property type="component" value="Unassembled WGS sequence"/>
</dbReference>
<dbReference type="GO" id="GO:0007088">
    <property type="term" value="P:regulation of mitotic nuclear division"/>
    <property type="evidence" value="ECO:0007669"/>
    <property type="project" value="InterPro"/>
</dbReference>
<evidence type="ECO:0000313" key="9">
    <source>
        <dbReference type="Proteomes" id="UP001474421"/>
    </source>
</evidence>
<dbReference type="FunFam" id="2.20.25.20:FF:000006">
    <property type="entry name" value="F-box only protein 5"/>
    <property type="match status" value="1"/>
</dbReference>
<keyword evidence="2" id="KW-0479">Metal-binding</keyword>
<evidence type="ECO:0000256" key="3">
    <source>
        <dbReference type="ARBA" id="ARBA00022771"/>
    </source>
</evidence>
<keyword evidence="5" id="KW-0862">Zinc</keyword>
<keyword evidence="3 6" id="KW-0863">Zinc-finger</keyword>
<evidence type="ECO:0000256" key="2">
    <source>
        <dbReference type="ARBA" id="ARBA00022723"/>
    </source>
</evidence>
<dbReference type="PANTHER" id="PTHR15493:SF1">
    <property type="entry name" value="F-BOX ONLY PROTEIN 43"/>
    <property type="match status" value="1"/>
</dbReference>
<keyword evidence="4" id="KW-0833">Ubl conjugation pathway</keyword>
<keyword evidence="9" id="KW-1185">Reference proteome</keyword>
<dbReference type="Gene3D" id="2.20.25.20">
    <property type="match status" value="1"/>
</dbReference>
<gene>
    <name evidence="8" type="ORF">NXF25_007952</name>
</gene>
<evidence type="ECO:0000259" key="7">
    <source>
        <dbReference type="PROSITE" id="PS51872"/>
    </source>
</evidence>
<evidence type="ECO:0000256" key="4">
    <source>
        <dbReference type="ARBA" id="ARBA00022786"/>
    </source>
</evidence>
<protein>
    <submittedName>
        <fullName evidence="8">F-box only protein 43</fullName>
    </submittedName>
</protein>
<proteinExistence type="predicted"/>